<evidence type="ECO:0000256" key="1">
    <source>
        <dbReference type="SAM" id="MobiDB-lite"/>
    </source>
</evidence>
<dbReference type="InterPro" id="IPR051092">
    <property type="entry name" value="FYVE_RhoGEF_PH"/>
</dbReference>
<feature type="compositionally biased region" description="Polar residues" evidence="1">
    <location>
        <begin position="140"/>
        <end position="154"/>
    </location>
</feature>
<evidence type="ECO:0008006" key="6">
    <source>
        <dbReference type="Google" id="ProtNLM"/>
    </source>
</evidence>
<dbReference type="EMBL" id="KZ994186">
    <property type="protein sequence ID" value="RKO93574.1"/>
    <property type="molecule type" value="Genomic_DNA"/>
</dbReference>
<name>A0A4P9WL50_9FUNG</name>
<dbReference type="Gene3D" id="2.30.29.30">
    <property type="entry name" value="Pleckstrin-homology domain (PH domain)/Phosphotyrosine-binding domain (PTB)"/>
    <property type="match status" value="1"/>
</dbReference>
<feature type="compositionally biased region" description="Basic and acidic residues" evidence="1">
    <location>
        <begin position="600"/>
        <end position="609"/>
    </location>
</feature>
<dbReference type="InterPro" id="IPR011993">
    <property type="entry name" value="PH-like_dom_sf"/>
</dbReference>
<feature type="domain" description="PH" evidence="2">
    <location>
        <begin position="660"/>
        <end position="761"/>
    </location>
</feature>
<feature type="compositionally biased region" description="Acidic residues" evidence="1">
    <location>
        <begin position="287"/>
        <end position="297"/>
    </location>
</feature>
<evidence type="ECO:0000313" key="5">
    <source>
        <dbReference type="Proteomes" id="UP000269721"/>
    </source>
</evidence>
<evidence type="ECO:0000259" key="3">
    <source>
        <dbReference type="PROSITE" id="PS50010"/>
    </source>
</evidence>
<dbReference type="Gene3D" id="1.20.900.10">
    <property type="entry name" value="Dbl homology (DH) domain"/>
    <property type="match status" value="1"/>
</dbReference>
<dbReference type="PROSITE" id="PS50003">
    <property type="entry name" value="PH_DOMAIN"/>
    <property type="match status" value="1"/>
</dbReference>
<dbReference type="PANTHER" id="PTHR12673">
    <property type="entry name" value="FACIOGENITAL DYSPLASIA PROTEIN"/>
    <property type="match status" value="1"/>
</dbReference>
<dbReference type="SUPFAM" id="SSF50729">
    <property type="entry name" value="PH domain-like"/>
    <property type="match status" value="1"/>
</dbReference>
<dbReference type="Pfam" id="PF22697">
    <property type="entry name" value="SOS1_NGEF_PH"/>
    <property type="match status" value="1"/>
</dbReference>
<dbReference type="AlphaFoldDB" id="A0A4P9WL50"/>
<feature type="domain" description="DH" evidence="3">
    <location>
        <begin position="396"/>
        <end position="584"/>
    </location>
</feature>
<dbReference type="SMART" id="SM00233">
    <property type="entry name" value="PH"/>
    <property type="match status" value="1"/>
</dbReference>
<dbReference type="Pfam" id="PF00621">
    <property type="entry name" value="RhoGEF"/>
    <property type="match status" value="1"/>
</dbReference>
<dbReference type="PROSITE" id="PS50010">
    <property type="entry name" value="DH_2"/>
    <property type="match status" value="1"/>
</dbReference>
<feature type="compositionally biased region" description="Polar residues" evidence="1">
    <location>
        <begin position="107"/>
        <end position="116"/>
    </location>
</feature>
<feature type="region of interest" description="Disordered" evidence="1">
    <location>
        <begin position="283"/>
        <end position="333"/>
    </location>
</feature>
<dbReference type="GO" id="GO:0005085">
    <property type="term" value="F:guanyl-nucleotide exchange factor activity"/>
    <property type="evidence" value="ECO:0007669"/>
    <property type="project" value="InterPro"/>
</dbReference>
<dbReference type="InterPro" id="IPR001849">
    <property type="entry name" value="PH_domain"/>
</dbReference>
<evidence type="ECO:0000259" key="2">
    <source>
        <dbReference type="PROSITE" id="PS50003"/>
    </source>
</evidence>
<dbReference type="Proteomes" id="UP000269721">
    <property type="component" value="Unassembled WGS sequence"/>
</dbReference>
<sequence>MLIRSLATIAPALNTYGIDRSHTFRPTDFINAGTRSDESMIRILTAVIIHGSEKGVPSHSFPLADGKGLLASEVAAAANKRRSVDSSRPTPTSTEDARLLSALKKSGTATSSSPSLLNPKPGESPRLQEGAPHPDRKVTLSRNPSTASVPSLSVQPGKPEAPKDTAPADPAMVVARSLAKTEGIEATNLKVYNMIAESGSKLRHTLQGILQTENRKQEKYELAARATIMRLDRAVQSLATDLESLTKRATELDAVQRDILDKIATPALAVRIAGINHLPSAARSAADAEEDSDDDDSASAHDADSVSGLSRPRLQIPERLRSQMSTDSIASDGSQISSVDMTTFLKGPVNRLSGEVGAITAAGVAGSPGGTPTTPKMFQKLPPEALSANLPKSELMRLCAVYELIDTEADYVRDLNVMISVCCGELNVGVSQPHYRATLPLLPPDTLIHHLTMDLRSEQFHKEQIRQTKMLPEEDITALFSNIDQLVPVNQQLLKRLNEKKEAEPLIAEVGQLPPSSHLRDALVDVSEVNGCIVLGPIGLCISAISFKVYTTYCANYPNAMKLVHQLQARPDIKEQLQHRHHRFPQTAKRLTSPPATQELQKHTDKNSKDTISLNLAMEKIEAVVSLVNEGTRQLGEKERIITMQSKIESPMPLNLGDKKHLRDGMLMRMQNGKSKERHVLLFTDVLLVCKPVKTKYQLEAYMNLSEMSIKADGRGDAIPKGAKFAFQVLVTSERRETLVFGAHSEEERSKWVEAFQTGIKIAIEEARRSDRAEKRTSAGLSLAKHFSFQDADAAGLSGTLKKSGTMKKPMARSPSQIGSAMGGGNFMKGKAWGGSMKKRGVDFAAELTIYASEGDDREKFEPDEFVRAASYLLEGRHADAPRSFPKFHPMQAAEPEMVTANGQIWKRATSAMGSTYY</sequence>
<dbReference type="SUPFAM" id="SSF48065">
    <property type="entry name" value="DBL homology domain (DH-domain)"/>
    <property type="match status" value="1"/>
</dbReference>
<gene>
    <name evidence="4" type="ORF">BDK51DRAFT_40719</name>
</gene>
<feature type="region of interest" description="Disordered" evidence="1">
    <location>
        <begin position="801"/>
        <end position="823"/>
    </location>
</feature>
<keyword evidence="5" id="KW-1185">Reference proteome</keyword>
<dbReference type="InterPro" id="IPR000219">
    <property type="entry name" value="DH_dom"/>
</dbReference>
<dbReference type="PANTHER" id="PTHR12673:SF159">
    <property type="entry name" value="LD03170P"/>
    <property type="match status" value="1"/>
</dbReference>
<proteinExistence type="predicted"/>
<dbReference type="GO" id="GO:0005737">
    <property type="term" value="C:cytoplasm"/>
    <property type="evidence" value="ECO:0007669"/>
    <property type="project" value="TreeGrafter"/>
</dbReference>
<dbReference type="InterPro" id="IPR035899">
    <property type="entry name" value="DBL_dom_sf"/>
</dbReference>
<feature type="region of interest" description="Disordered" evidence="1">
    <location>
        <begin position="584"/>
        <end position="609"/>
    </location>
</feature>
<reference evidence="5" key="1">
    <citation type="journal article" date="2018" name="Nat. Microbiol.">
        <title>Leveraging single-cell genomics to expand the fungal tree of life.</title>
        <authorList>
            <person name="Ahrendt S.R."/>
            <person name="Quandt C.A."/>
            <person name="Ciobanu D."/>
            <person name="Clum A."/>
            <person name="Salamov A."/>
            <person name="Andreopoulos B."/>
            <person name="Cheng J.F."/>
            <person name="Woyke T."/>
            <person name="Pelin A."/>
            <person name="Henrissat B."/>
            <person name="Reynolds N.K."/>
            <person name="Benny G.L."/>
            <person name="Smith M.E."/>
            <person name="James T.Y."/>
            <person name="Grigoriev I.V."/>
        </authorList>
    </citation>
    <scope>NUCLEOTIDE SEQUENCE [LARGE SCALE GENOMIC DNA]</scope>
</reference>
<dbReference type="InterPro" id="IPR055251">
    <property type="entry name" value="SOS1_NGEF_PH"/>
</dbReference>
<evidence type="ECO:0000313" key="4">
    <source>
        <dbReference type="EMBL" id="RKO93574.1"/>
    </source>
</evidence>
<accession>A0A4P9WL50</accession>
<protein>
    <recommendedName>
        <fullName evidence="6">PH domain-containing protein</fullName>
    </recommendedName>
</protein>
<dbReference type="OrthoDB" id="1716625at2759"/>
<feature type="region of interest" description="Disordered" evidence="1">
    <location>
        <begin position="105"/>
        <end position="167"/>
    </location>
</feature>
<dbReference type="SMART" id="SM00325">
    <property type="entry name" value="RhoGEF"/>
    <property type="match status" value="1"/>
</dbReference>
<feature type="compositionally biased region" description="Polar residues" evidence="1">
    <location>
        <begin position="322"/>
        <end position="333"/>
    </location>
</feature>
<organism evidence="4 5">
    <name type="scientific">Blyttiomyces helicus</name>
    <dbReference type="NCBI Taxonomy" id="388810"/>
    <lineage>
        <taxon>Eukaryota</taxon>
        <taxon>Fungi</taxon>
        <taxon>Fungi incertae sedis</taxon>
        <taxon>Chytridiomycota</taxon>
        <taxon>Chytridiomycota incertae sedis</taxon>
        <taxon>Chytridiomycetes</taxon>
        <taxon>Chytridiomycetes incertae sedis</taxon>
        <taxon>Blyttiomyces</taxon>
    </lineage>
</organism>